<dbReference type="AlphaFoldDB" id="A0AAV4BTQ7"/>
<feature type="compositionally biased region" description="Polar residues" evidence="1">
    <location>
        <begin position="185"/>
        <end position="199"/>
    </location>
</feature>
<comment type="caution">
    <text evidence="2">The sequence shown here is derived from an EMBL/GenBank/DDBJ whole genome shotgun (WGS) entry which is preliminary data.</text>
</comment>
<proteinExistence type="predicted"/>
<evidence type="ECO:0000313" key="3">
    <source>
        <dbReference type="Proteomes" id="UP000735302"/>
    </source>
</evidence>
<protein>
    <submittedName>
        <fullName evidence="2">Uncharacterized protein</fullName>
    </submittedName>
</protein>
<feature type="compositionally biased region" description="Basic and acidic residues" evidence="1">
    <location>
        <begin position="78"/>
        <end position="90"/>
    </location>
</feature>
<sequence length="270" mass="30437">MGAHPERKAGRRRKWGPSQSVQDPSRMICMMLTLNNNVRHVAPPVNSRQAGEASGSPPQRSPPQANGGISAHLAQPGEEPRERKATGLKENIYKDERQKTSLKIEQWNFSLSTREKRTKLQTKDHTLDDKNSPSYLEVAFDPRLTWKNQVEQCQRTVLIKKLTGLNWGAHHSIIYSNKQSSFGSEQSITGSENTCTPSSRLERHSSASVDRGPNQLNISYRPVQTYISHPQTFILALTEKLYGTGWNVTLTLKAMSQTRLTQGEEPDQYD</sequence>
<reference evidence="2 3" key="1">
    <citation type="journal article" date="2021" name="Elife">
        <title>Chloroplast acquisition without the gene transfer in kleptoplastic sea slugs, Plakobranchus ocellatus.</title>
        <authorList>
            <person name="Maeda T."/>
            <person name="Takahashi S."/>
            <person name="Yoshida T."/>
            <person name="Shimamura S."/>
            <person name="Takaki Y."/>
            <person name="Nagai Y."/>
            <person name="Toyoda A."/>
            <person name="Suzuki Y."/>
            <person name="Arimoto A."/>
            <person name="Ishii H."/>
            <person name="Satoh N."/>
            <person name="Nishiyama T."/>
            <person name="Hasebe M."/>
            <person name="Maruyama T."/>
            <person name="Minagawa J."/>
            <person name="Obokata J."/>
            <person name="Shigenobu S."/>
        </authorList>
    </citation>
    <scope>NUCLEOTIDE SEQUENCE [LARGE SCALE GENOMIC DNA]</scope>
</reference>
<feature type="region of interest" description="Disordered" evidence="1">
    <location>
        <begin position="46"/>
        <end position="90"/>
    </location>
</feature>
<name>A0AAV4BTQ7_9GAST</name>
<evidence type="ECO:0000256" key="1">
    <source>
        <dbReference type="SAM" id="MobiDB-lite"/>
    </source>
</evidence>
<accession>A0AAV4BTQ7</accession>
<dbReference type="EMBL" id="BLXT01005511">
    <property type="protein sequence ID" value="GFO23569.1"/>
    <property type="molecule type" value="Genomic_DNA"/>
</dbReference>
<feature type="region of interest" description="Disordered" evidence="1">
    <location>
        <begin position="185"/>
        <end position="214"/>
    </location>
</feature>
<organism evidence="2 3">
    <name type="scientific">Plakobranchus ocellatus</name>
    <dbReference type="NCBI Taxonomy" id="259542"/>
    <lineage>
        <taxon>Eukaryota</taxon>
        <taxon>Metazoa</taxon>
        <taxon>Spiralia</taxon>
        <taxon>Lophotrochozoa</taxon>
        <taxon>Mollusca</taxon>
        <taxon>Gastropoda</taxon>
        <taxon>Heterobranchia</taxon>
        <taxon>Euthyneura</taxon>
        <taxon>Panpulmonata</taxon>
        <taxon>Sacoglossa</taxon>
        <taxon>Placobranchoidea</taxon>
        <taxon>Plakobranchidae</taxon>
        <taxon>Plakobranchus</taxon>
    </lineage>
</organism>
<evidence type="ECO:0000313" key="2">
    <source>
        <dbReference type="EMBL" id="GFO23569.1"/>
    </source>
</evidence>
<gene>
    <name evidence="2" type="ORF">PoB_005007400</name>
</gene>
<dbReference type="Proteomes" id="UP000735302">
    <property type="component" value="Unassembled WGS sequence"/>
</dbReference>
<keyword evidence="3" id="KW-1185">Reference proteome</keyword>
<feature type="region of interest" description="Disordered" evidence="1">
    <location>
        <begin position="1"/>
        <end position="23"/>
    </location>
</feature>